<evidence type="ECO:0000256" key="1">
    <source>
        <dbReference type="ARBA" id="ARBA00022691"/>
    </source>
</evidence>
<dbReference type="PANTHER" id="PTHR43075:SF1">
    <property type="entry name" value="FORMATE LYASE ACTIVATING ENZYME, PUTATIVE (AFU_ORTHOLOGUE AFUA_2G15630)-RELATED"/>
    <property type="match status" value="1"/>
</dbReference>
<dbReference type="Proteomes" id="UP000230405">
    <property type="component" value="Unassembled WGS sequence"/>
</dbReference>
<dbReference type="SFLD" id="SFLDS00029">
    <property type="entry name" value="Radical_SAM"/>
    <property type="match status" value="1"/>
</dbReference>
<dbReference type="InterPro" id="IPR007197">
    <property type="entry name" value="rSAM"/>
</dbReference>
<dbReference type="Gene3D" id="3.20.20.70">
    <property type="entry name" value="Aldolase class I"/>
    <property type="match status" value="1"/>
</dbReference>
<evidence type="ECO:0000256" key="5">
    <source>
        <dbReference type="PIRSR" id="PIRSR004869-50"/>
    </source>
</evidence>
<protein>
    <submittedName>
        <fullName evidence="7">Radical SAM protein</fullName>
    </submittedName>
</protein>
<dbReference type="AlphaFoldDB" id="A0A2M7VFD2"/>
<dbReference type="PANTHER" id="PTHR43075">
    <property type="entry name" value="FORMATE LYASE ACTIVATING ENZYME, PUTATIVE (AFU_ORTHOLOGUE AFUA_2G15630)-RELATED"/>
    <property type="match status" value="1"/>
</dbReference>
<keyword evidence="2 5" id="KW-0479">Metal-binding</keyword>
<dbReference type="GO" id="GO:0051536">
    <property type="term" value="F:iron-sulfur cluster binding"/>
    <property type="evidence" value="ECO:0007669"/>
    <property type="project" value="UniProtKB-KW"/>
</dbReference>
<dbReference type="Pfam" id="PF04055">
    <property type="entry name" value="Radical_SAM"/>
    <property type="match status" value="1"/>
</dbReference>
<evidence type="ECO:0000313" key="7">
    <source>
        <dbReference type="EMBL" id="PIZ99277.1"/>
    </source>
</evidence>
<comment type="cofactor">
    <cofactor evidence="5">
        <name>[4Fe-4S] cluster</name>
        <dbReference type="ChEBI" id="CHEBI:49883"/>
    </cofactor>
    <text evidence="5">Binds 1 [4Fe-4S] cluster. The cluster is coordinated with 3 cysteines and an exchangeable S-adenosyl-L-methionine.</text>
</comment>
<accession>A0A2M7VFD2</accession>
<dbReference type="InterPro" id="IPR058240">
    <property type="entry name" value="rSAM_sf"/>
</dbReference>
<dbReference type="InterPro" id="IPR016431">
    <property type="entry name" value="Pyrv-formate_lyase-activ_prd"/>
</dbReference>
<dbReference type="GO" id="GO:0003824">
    <property type="term" value="F:catalytic activity"/>
    <property type="evidence" value="ECO:0007669"/>
    <property type="project" value="InterPro"/>
</dbReference>
<name>A0A2M7VFD2_9BACT</name>
<sequence>MQEKVKIAWQGKHFGEEPVFVGTEKQGAGGIFFSGCNLHCVFCQNYQISQQGVGRDYTIEQLAEIMLGLQKQEAINIDLVSPTIWWQQIKQAIILARQQGLTLPIVWNSNAQESVLLLQQMRGLVDIYLPDFKYADDILAQQLSASGQYSTLAQLAIAEMLQQVGTASLDKPTSTKGVLIRHLIIPNHLDNSKKVLQMIHDHFSGTPVSLMSQYYPCYQAYLIPEINRLLTRAEYQEVLDYYQQLNLSGFEQEYGSGKFFLPDFTKKNPFQ</sequence>
<evidence type="ECO:0000256" key="3">
    <source>
        <dbReference type="ARBA" id="ARBA00023004"/>
    </source>
</evidence>
<keyword evidence="3 5" id="KW-0408">Iron</keyword>
<gene>
    <name evidence="7" type="ORF">COX77_02095</name>
</gene>
<reference evidence="8" key="1">
    <citation type="submission" date="2017-09" db="EMBL/GenBank/DDBJ databases">
        <title>Depth-based differentiation of microbial function through sediment-hosted aquifers and enrichment of novel symbionts in the deep terrestrial subsurface.</title>
        <authorList>
            <person name="Probst A.J."/>
            <person name="Ladd B."/>
            <person name="Jarett J.K."/>
            <person name="Geller-Mcgrath D.E."/>
            <person name="Sieber C.M.K."/>
            <person name="Emerson J.B."/>
            <person name="Anantharaman K."/>
            <person name="Thomas B.C."/>
            <person name="Malmstrom R."/>
            <person name="Stieglmeier M."/>
            <person name="Klingl A."/>
            <person name="Woyke T."/>
            <person name="Ryan C.M."/>
            <person name="Banfield J.F."/>
        </authorList>
    </citation>
    <scope>NUCLEOTIDE SEQUENCE [LARGE SCALE GENOMIC DNA]</scope>
</reference>
<evidence type="ECO:0000256" key="4">
    <source>
        <dbReference type="ARBA" id="ARBA00023014"/>
    </source>
</evidence>
<dbReference type="EMBL" id="PFPO01000038">
    <property type="protein sequence ID" value="PIZ99277.1"/>
    <property type="molecule type" value="Genomic_DNA"/>
</dbReference>
<comment type="caution">
    <text evidence="7">The sequence shown here is derived from an EMBL/GenBank/DDBJ whole genome shotgun (WGS) entry which is preliminary data.</text>
</comment>
<dbReference type="GO" id="GO:0046872">
    <property type="term" value="F:metal ion binding"/>
    <property type="evidence" value="ECO:0007669"/>
    <property type="project" value="UniProtKB-KW"/>
</dbReference>
<dbReference type="PIRSF" id="PIRSF004869">
    <property type="entry name" value="PflX_prd"/>
    <property type="match status" value="1"/>
</dbReference>
<keyword evidence="1 5" id="KW-0949">S-adenosyl-L-methionine</keyword>
<dbReference type="InterPro" id="IPR013785">
    <property type="entry name" value="Aldolase_TIM"/>
</dbReference>
<feature type="binding site" evidence="5">
    <location>
        <position position="40"/>
    </location>
    <ligand>
        <name>[4Fe-4S] cluster</name>
        <dbReference type="ChEBI" id="CHEBI:49883"/>
        <note>4Fe-4S-S-AdoMet</note>
    </ligand>
</feature>
<feature type="binding site" evidence="5">
    <location>
        <position position="43"/>
    </location>
    <ligand>
        <name>[4Fe-4S] cluster</name>
        <dbReference type="ChEBI" id="CHEBI:49883"/>
        <note>4Fe-4S-S-AdoMet</note>
    </ligand>
</feature>
<proteinExistence type="predicted"/>
<feature type="binding site" evidence="5">
    <location>
        <position position="36"/>
    </location>
    <ligand>
        <name>[4Fe-4S] cluster</name>
        <dbReference type="ChEBI" id="CHEBI:49883"/>
        <note>4Fe-4S-S-AdoMet</note>
    </ligand>
</feature>
<evidence type="ECO:0000313" key="8">
    <source>
        <dbReference type="Proteomes" id="UP000230405"/>
    </source>
</evidence>
<evidence type="ECO:0000256" key="2">
    <source>
        <dbReference type="ARBA" id="ARBA00022723"/>
    </source>
</evidence>
<organism evidence="7 8">
    <name type="scientific">Candidatus Komeilibacteria bacterium CG_4_10_14_0_2_um_filter_37_10</name>
    <dbReference type="NCBI Taxonomy" id="1974470"/>
    <lineage>
        <taxon>Bacteria</taxon>
        <taxon>Candidatus Komeiliibacteriota</taxon>
    </lineage>
</organism>
<keyword evidence="4 5" id="KW-0411">Iron-sulfur</keyword>
<dbReference type="InterPro" id="IPR040085">
    <property type="entry name" value="MJ0674-like"/>
</dbReference>
<feature type="domain" description="Radical SAM core" evidence="6">
    <location>
        <begin position="32"/>
        <end position="166"/>
    </location>
</feature>
<dbReference type="SUPFAM" id="SSF102114">
    <property type="entry name" value="Radical SAM enzymes"/>
    <property type="match status" value="1"/>
</dbReference>
<evidence type="ECO:0000259" key="6">
    <source>
        <dbReference type="Pfam" id="PF04055"/>
    </source>
</evidence>